<sequence>MEHSQSTSNFVVWHRKQGPVLKTPIEHFNNHPIDVSLVLVGKFLDQREFPVRHVQDWVDLWYTRGRIIVKKEGKLFFFHCREAQDRSDILGLYDTMNFRGALLVLKAWKPLDSFKSFNFSESAIWVKIEGIPLVISSKSLANLIFSRVGKTLYFDVASGQPGIKKHFRALVWIKIKGPLLPGMYLEMQEGRTIWVDLRYEGVYVFCKRCGRVGHKSSSCSITWEKAKAAIEKAISEACIPETPVMLGSSNASLYSNKIIGLPHSPEFMTTVVKLNEPRRPPSDVYSSSSSDNDDDKDDMHNSVDEEMRNVNSDPEQHQNGSGPEGGVNSGPTSRPPYGSSYQQWEEGGPSNWHEMEMNSQSQHLALSTVNKNKGKNVLSLKSPSFKRTKRKKCGSWMDKLKFLQNSVAINNQPPKSKTKSNQTPLHFLSHQLKPPATHITPINPFEKIKPHQIGSFLPLNYNSINRNTTSLSSFNSLSTTSSSRGKDTMMESNNSSPHSSNSITQPYPFTLTPQNPQNFDENILQNLTSAPVNENMGMLQQDALDSHVNAGDLNIPWENSTTPNSLSSYFNSEDALFGGAPLFEPFSISDPIDWNELQSFLQSQSFSLSPQTPLSLPGTHSSLQTGSSSSYHSAVAGIPANEFADLRIFPAWQNSYTVNMDGNGIDGSLLGKRKFDALSEVLEVAGKRQEPLVDVPVQTATMEVNTSKKLKSVEQGNSEIKPDVVGKSQTEPTKAGRSSQKGTKSAKIKSKNEVGRIAGKIVKGKASLFSEKLSSLQPVKVEPNSKSMGRPPKPKRKIVQALVCEKKRKFEEFEPLLEAFITEVTLDLHKWISEKRQEILHKFKKFKYMAIFGEESLETGPKQWPSLILVS</sequence>
<evidence type="ECO:0000256" key="2">
    <source>
        <dbReference type="SAM" id="MobiDB-lite"/>
    </source>
</evidence>
<dbReference type="Gramene" id="KMT14848">
    <property type="protein sequence ID" value="KMT14848"/>
    <property type="gene ID" value="BVRB_3g065710"/>
</dbReference>
<feature type="region of interest" description="Disordered" evidence="2">
    <location>
        <begin position="611"/>
        <end position="631"/>
    </location>
</feature>
<dbReference type="Pfam" id="PF14392">
    <property type="entry name" value="zf-CCHC_4"/>
    <property type="match status" value="1"/>
</dbReference>
<feature type="compositionally biased region" description="Polar residues" evidence="2">
    <location>
        <begin position="727"/>
        <end position="743"/>
    </location>
</feature>
<evidence type="ECO:0000313" key="4">
    <source>
        <dbReference type="EMBL" id="KMT14848.1"/>
    </source>
</evidence>
<reference evidence="4 5" key="1">
    <citation type="journal article" date="2014" name="Nature">
        <title>The genome of the recently domesticated crop plant sugar beet (Beta vulgaris).</title>
        <authorList>
            <person name="Dohm J.C."/>
            <person name="Minoche A.E."/>
            <person name="Holtgrawe D."/>
            <person name="Capella-Gutierrez S."/>
            <person name="Zakrzewski F."/>
            <person name="Tafer H."/>
            <person name="Rupp O."/>
            <person name="Sorensen T.R."/>
            <person name="Stracke R."/>
            <person name="Reinhardt R."/>
            <person name="Goesmann A."/>
            <person name="Kraft T."/>
            <person name="Schulz B."/>
            <person name="Stadler P.F."/>
            <person name="Schmidt T."/>
            <person name="Gabaldon T."/>
            <person name="Lehrach H."/>
            <person name="Weisshaar B."/>
            <person name="Himmelbauer H."/>
        </authorList>
    </citation>
    <scope>NUCLEOTIDE SEQUENCE [LARGE SCALE GENOMIC DNA]</scope>
    <source>
        <tissue evidence="4">Taproot</tissue>
    </source>
</reference>
<feature type="compositionally biased region" description="Low complexity" evidence="2">
    <location>
        <begin position="492"/>
        <end position="502"/>
    </location>
</feature>
<organism evidence="4 5">
    <name type="scientific">Beta vulgaris subsp. vulgaris</name>
    <name type="common">Beet</name>
    <dbReference type="NCBI Taxonomy" id="3555"/>
    <lineage>
        <taxon>Eukaryota</taxon>
        <taxon>Viridiplantae</taxon>
        <taxon>Streptophyta</taxon>
        <taxon>Embryophyta</taxon>
        <taxon>Tracheophyta</taxon>
        <taxon>Spermatophyta</taxon>
        <taxon>Magnoliopsida</taxon>
        <taxon>eudicotyledons</taxon>
        <taxon>Gunneridae</taxon>
        <taxon>Pentapetalae</taxon>
        <taxon>Caryophyllales</taxon>
        <taxon>Chenopodiaceae</taxon>
        <taxon>Betoideae</taxon>
        <taxon>Beta</taxon>
    </lineage>
</organism>
<keyword evidence="1" id="KW-0479">Metal-binding</keyword>
<keyword evidence="1" id="KW-0862">Zinc</keyword>
<feature type="domain" description="CCHC-type" evidence="3">
    <location>
        <begin position="206"/>
        <end position="219"/>
    </location>
</feature>
<feature type="region of interest" description="Disordered" evidence="2">
    <location>
        <begin position="708"/>
        <end position="750"/>
    </location>
</feature>
<dbReference type="PROSITE" id="PS50158">
    <property type="entry name" value="ZF_CCHC"/>
    <property type="match status" value="1"/>
</dbReference>
<dbReference type="Proteomes" id="UP000035740">
    <property type="component" value="Chromosome 3"/>
</dbReference>
<feature type="compositionally biased region" description="Low complexity" evidence="2">
    <location>
        <begin position="470"/>
        <end position="483"/>
    </location>
</feature>
<dbReference type="PANTHER" id="PTHR31286">
    <property type="entry name" value="GLYCINE-RICH CELL WALL STRUCTURAL PROTEIN 1.8-LIKE"/>
    <property type="match status" value="1"/>
</dbReference>
<dbReference type="InterPro" id="IPR001878">
    <property type="entry name" value="Znf_CCHC"/>
</dbReference>
<dbReference type="EMBL" id="KQ090066">
    <property type="protein sequence ID" value="KMT14848.1"/>
    <property type="molecule type" value="Genomic_DNA"/>
</dbReference>
<dbReference type="AlphaFoldDB" id="A0A0J8CS96"/>
<gene>
    <name evidence="4" type="ORF">BVRB_3g065710</name>
</gene>
<feature type="compositionally biased region" description="Polar residues" evidence="2">
    <location>
        <begin position="309"/>
        <end position="321"/>
    </location>
</feature>
<dbReference type="InterPro" id="IPR040256">
    <property type="entry name" value="At4g02000-like"/>
</dbReference>
<feature type="region of interest" description="Disordered" evidence="2">
    <location>
        <begin position="470"/>
        <end position="504"/>
    </location>
</feature>
<keyword evidence="1" id="KW-0863">Zinc-finger</keyword>
<dbReference type="GO" id="GO:0008270">
    <property type="term" value="F:zinc ion binding"/>
    <property type="evidence" value="ECO:0007669"/>
    <property type="project" value="UniProtKB-KW"/>
</dbReference>
<protein>
    <recommendedName>
        <fullName evidence="3">CCHC-type domain-containing protein</fullName>
    </recommendedName>
</protein>
<dbReference type="GO" id="GO:0003676">
    <property type="term" value="F:nucleic acid binding"/>
    <property type="evidence" value="ECO:0007669"/>
    <property type="project" value="InterPro"/>
</dbReference>
<evidence type="ECO:0000256" key="1">
    <source>
        <dbReference type="PROSITE-ProRule" id="PRU00047"/>
    </source>
</evidence>
<evidence type="ECO:0000259" key="3">
    <source>
        <dbReference type="PROSITE" id="PS50158"/>
    </source>
</evidence>
<accession>A0A0J8CS96</accession>
<feature type="region of interest" description="Disordered" evidence="2">
    <location>
        <begin position="275"/>
        <end position="354"/>
    </location>
</feature>
<keyword evidence="5" id="KW-1185">Reference proteome</keyword>
<dbReference type="PANTHER" id="PTHR31286:SF167">
    <property type="entry name" value="OS09G0268800 PROTEIN"/>
    <property type="match status" value="1"/>
</dbReference>
<proteinExistence type="predicted"/>
<name>A0A0J8CS96_BETVV</name>
<evidence type="ECO:0000313" key="5">
    <source>
        <dbReference type="Proteomes" id="UP000035740"/>
    </source>
</evidence>
<feature type="compositionally biased region" description="Basic and acidic residues" evidence="2">
    <location>
        <begin position="297"/>
        <end position="308"/>
    </location>
</feature>
<dbReference type="InterPro" id="IPR025836">
    <property type="entry name" value="Zn_knuckle_CX2CX4HX4C"/>
</dbReference>